<dbReference type="SUPFAM" id="SSF111469">
    <property type="entry name" value="Geminin coiled-coil domain"/>
    <property type="match status" value="1"/>
</dbReference>
<dbReference type="InterPro" id="IPR022786">
    <property type="entry name" value="Geminin/Multicilin"/>
</dbReference>
<proteinExistence type="predicted"/>
<accession>A0A0M3K4F9</accession>
<feature type="compositionally biased region" description="Basic and acidic residues" evidence="1">
    <location>
        <begin position="97"/>
        <end position="113"/>
    </location>
</feature>
<protein>
    <submittedName>
        <fullName evidence="4">Geminin</fullName>
    </submittedName>
</protein>
<dbReference type="GO" id="GO:0006275">
    <property type="term" value="P:regulation of DNA replication"/>
    <property type="evidence" value="ECO:0007669"/>
    <property type="project" value="InterPro"/>
</dbReference>
<evidence type="ECO:0000313" key="3">
    <source>
        <dbReference type="Proteomes" id="UP000267096"/>
    </source>
</evidence>
<sequence length="273" mass="31205">MATVRKALYTINADPKSLSPEGKDSLKQFSKQRAKVQLRVKDVNRDISQSMVSNGKLNKAECKQTKNNRVEMPQFMKKNSSVKDEQPKKQVSGCNEAKLHKNEGNFEQSKSDLKSFPTKTNGWKQQKEGTDHKDNSVTGLKNKEIIKNDRERNKEFDYKEHHCINEKSVFIEEEARIFSNAEVQTDVTVSECPPKITAADLISETPSASYWRSLANKLECQLDQEFFENLRLNTDLGELRRQIDEIERETEEVIEFVKSAIAEGQSTLATANE</sequence>
<reference evidence="2 3" key="2">
    <citation type="submission" date="2018-11" db="EMBL/GenBank/DDBJ databases">
        <authorList>
            <consortium name="Pathogen Informatics"/>
        </authorList>
    </citation>
    <scope>NUCLEOTIDE SEQUENCE [LARGE SCALE GENOMIC DNA]</scope>
</reference>
<reference evidence="4" key="1">
    <citation type="submission" date="2017-02" db="UniProtKB">
        <authorList>
            <consortium name="WormBaseParasite"/>
        </authorList>
    </citation>
    <scope>IDENTIFICATION</scope>
</reference>
<evidence type="ECO:0000313" key="2">
    <source>
        <dbReference type="EMBL" id="VDK54646.1"/>
    </source>
</evidence>
<feature type="region of interest" description="Disordered" evidence="1">
    <location>
        <begin position="47"/>
        <end position="136"/>
    </location>
</feature>
<name>A0A0M3K4F9_ANISI</name>
<dbReference type="Proteomes" id="UP000267096">
    <property type="component" value="Unassembled WGS sequence"/>
</dbReference>
<dbReference type="Gene3D" id="1.20.5.1180">
    <property type="entry name" value="Geminin coiled-coil domain"/>
    <property type="match status" value="1"/>
</dbReference>
<organism evidence="4">
    <name type="scientific">Anisakis simplex</name>
    <name type="common">Herring worm</name>
    <dbReference type="NCBI Taxonomy" id="6269"/>
    <lineage>
        <taxon>Eukaryota</taxon>
        <taxon>Metazoa</taxon>
        <taxon>Ecdysozoa</taxon>
        <taxon>Nematoda</taxon>
        <taxon>Chromadorea</taxon>
        <taxon>Rhabditida</taxon>
        <taxon>Spirurina</taxon>
        <taxon>Ascaridomorpha</taxon>
        <taxon>Ascaridoidea</taxon>
        <taxon>Anisakidae</taxon>
        <taxon>Anisakis</taxon>
        <taxon>Anisakis simplex complex</taxon>
    </lineage>
</organism>
<keyword evidence="3" id="KW-1185">Reference proteome</keyword>
<dbReference type="EMBL" id="UYRR01032212">
    <property type="protein sequence ID" value="VDK54646.1"/>
    <property type="molecule type" value="Genomic_DNA"/>
</dbReference>
<evidence type="ECO:0000256" key="1">
    <source>
        <dbReference type="SAM" id="MobiDB-lite"/>
    </source>
</evidence>
<evidence type="ECO:0000313" key="4">
    <source>
        <dbReference type="WBParaSite" id="ASIM_0001585001-mRNA-1"/>
    </source>
</evidence>
<feature type="compositionally biased region" description="Basic and acidic residues" evidence="1">
    <location>
        <begin position="125"/>
        <end position="136"/>
    </location>
</feature>
<dbReference type="OrthoDB" id="5834466at2759"/>
<dbReference type="Pfam" id="PF07412">
    <property type="entry name" value="Geminin"/>
    <property type="match status" value="1"/>
</dbReference>
<dbReference type="AlphaFoldDB" id="A0A0M3K4F9"/>
<gene>
    <name evidence="2" type="ORF">ASIM_LOCUS15257</name>
</gene>
<feature type="compositionally biased region" description="Polar residues" evidence="1">
    <location>
        <begin position="47"/>
        <end position="56"/>
    </location>
</feature>
<dbReference type="WBParaSite" id="ASIM_0001585001-mRNA-1">
    <property type="protein sequence ID" value="ASIM_0001585001-mRNA-1"/>
    <property type="gene ID" value="ASIM_0001585001"/>
</dbReference>